<dbReference type="GO" id="GO:0090694">
    <property type="term" value="C:Scc2-Scc4 cohesin loading complex"/>
    <property type="evidence" value="ECO:0007669"/>
    <property type="project" value="TreeGrafter"/>
</dbReference>
<dbReference type="EMBL" id="JADGJW010000834">
    <property type="protein sequence ID" value="KAJ3211440.1"/>
    <property type="molecule type" value="Genomic_DNA"/>
</dbReference>
<comment type="subcellular location">
    <subcellularLocation>
        <location evidence="1 6">Nucleus</location>
    </subcellularLocation>
</comment>
<dbReference type="Proteomes" id="UP001211065">
    <property type="component" value="Unassembled WGS sequence"/>
</dbReference>
<accession>A0AAD5XTB2</accession>
<reference evidence="9" key="1">
    <citation type="submission" date="2020-05" db="EMBL/GenBank/DDBJ databases">
        <title>Phylogenomic resolution of chytrid fungi.</title>
        <authorList>
            <person name="Stajich J.E."/>
            <person name="Amses K."/>
            <person name="Simmons R."/>
            <person name="Seto K."/>
            <person name="Myers J."/>
            <person name="Bonds A."/>
            <person name="Quandt C.A."/>
            <person name="Barry K."/>
            <person name="Liu P."/>
            <person name="Grigoriev I."/>
            <person name="Longcore J.E."/>
            <person name="James T.Y."/>
        </authorList>
    </citation>
    <scope>NUCLEOTIDE SEQUENCE</scope>
    <source>
        <strain evidence="9">JEL0476</strain>
    </source>
</reference>
<dbReference type="GO" id="GO:0010468">
    <property type="term" value="P:regulation of gene expression"/>
    <property type="evidence" value="ECO:0007669"/>
    <property type="project" value="InterPro"/>
</dbReference>
<dbReference type="GO" id="GO:0140588">
    <property type="term" value="P:chromatin looping"/>
    <property type="evidence" value="ECO:0007669"/>
    <property type="project" value="InterPro"/>
</dbReference>
<dbReference type="PANTHER" id="PTHR21704">
    <property type="entry name" value="NIPPED-B-LIKE PROTEIN DELANGIN SCC2-RELATED"/>
    <property type="match status" value="1"/>
</dbReference>
<evidence type="ECO:0000313" key="9">
    <source>
        <dbReference type="EMBL" id="KAJ3211440.1"/>
    </source>
</evidence>
<evidence type="ECO:0000256" key="7">
    <source>
        <dbReference type="SAM" id="MobiDB-lite"/>
    </source>
</evidence>
<dbReference type="Pfam" id="PF12830">
    <property type="entry name" value="Nipped-B_C"/>
    <property type="match status" value="1"/>
</dbReference>
<name>A0AAD5XTB2_9FUNG</name>
<sequence length="1726" mass="197582">TSTLPTFQFVNLPKEEIDTQLLKNATNLKNISQTLSEVNLDYLSIKESIFPENFKNISVNLSDKVELTVPNSILEAVKFNKRDINSTPNNVENVGEGKKKNSAIRNFLNSHKVVKKSLNLTPKPPAILKNKIFQSTTPVDANLSPLILPTPSSNSPFKTNSVTDATLSPLQNSTPIKKSSFNNLSLPKSSKKRTYSDLSDSPTKVEKIYETPKRSKASLSAKELEQTVSMMECAKLIPLIISEENLKEKELLFSSPGILIFETLKKLQKHLNKVINCGRFTDLVKYLNCGDLDVETIKASKEQNLDETKNFDVALENLKKLCQVLFNSIRESEYLDISLILGLKKIQKNLEEVIDLNSKLFDFGNFDKINNGVLASSVILTLIYGISGEKFKHFLKFYSEDTLLSLINLLKTQLMGSIIGVLNPISQMADKEFVSDDIIIPLVFISLSPFFTDPMFASDLDLLQNRGINLLRLIFCRNSTHRSFILEEIISNLTKTTNSSLSSKNKVSRYYKLADGKSVQMVSALIFQLIQSISSSEESARLLLKKDLQELKDSKQSHILTFEEKLNFYKKGQHYFKGVNETCSQFTAYFLKTLISKILNTSNETKDTSKKRGQHTTSESEYKIVLENFMDDCLNVLNQPEFPCAENFCMIISYMMINHLEDKKTDSSIKSLTIEWLGKICSIIRTVNTRQKNINLPSPDFKGLNDSNLSNLTNAHKNLLSWFKFEQDENPSFDNIFNYNILTWGNSICEYITKDDDKSELKFKLDDLFLFYIESLNSCNFAKPDISTLLAITNTPETKISTQWDMRSQIVILLEGLASRQPLMQSFEFFMSKISNALDNDVVHIRSKALKALQDIVLSDFSYLEDKSVRQMIEFRLLDNSSSVRDAATELLGKIVTGQKMTREIVHEYYEMLSSRILDIGTSVRKRIIKILRDIFLSSLEAFNNFVYTTDKKDISSANADKEMMVDILLKLLSRLDDEETTVQDMTMKVLNELIFGDFQKLNPVEKMKEIKFRSLILIEVCYKDTANFNEYLALFLKEFFIKEEKKVEDDNTSNIDEEEFKSKKKRSSAISNSTVNLNLSSSNLFFESFCGCLIDLVLNFDREDDKEGLLRCLNLILQLSKYIPNYFSKKVTTLYPYMKLNLAPNLVNQQHLNKEEKEKLQNSVILEQIITENVVKIFINILPSSINDVDITSFNRIESDLIFHINKGNQNLISCCVPCLCVIVEKITKQYKNLLAIFNKCIQFLKRVRNSQRFPVEALKSTIRSILVVSMICRHLNLEKLKVEFGTQLDEFEKGCILTTVYNLINFFAINHSKNYFEKLTKHTYDTLRSLTLFATVTAVKNEVKKEIDIQVLIGNSDELGEAGVSSSIMQLYLERILHCILNETDHHLNINAFDLIKTVLEHGLVHPVLCVPAIVAMESCPDAFIKQRATLIHKQLNEKHQSIIHGKIGDCVKTSFEYQLKLIKKTKAFTRNKDKVTSENSLIFPQGFQLVEFNFDGRKITKPEASLCTLYSILQEKKQKRNEFLSTLVNYFDVPDLGKLNFNVKSLPFNKYLADNLATFYYKTTEEVLHVLYHLYKVVSVTAESCLEKVKCWESGVEYNLGKKRQSYYPNNSIKATEKVINRLPNSEEVVIEFEKEMPFCLKEIENERDMWDQLKQFAKLMNEFTDAVSVVDVSDEVAEEVDTTIVIPEKKKLVGKRKKVSTSRSKKRKSYVVSSDEEDENSG</sequence>
<evidence type="ECO:0000256" key="3">
    <source>
        <dbReference type="ARBA" id="ARBA00022737"/>
    </source>
</evidence>
<protein>
    <recommendedName>
        <fullName evidence="6">Sister chromatid cohesion protein</fullName>
    </recommendedName>
</protein>
<feature type="compositionally biased region" description="Basic residues" evidence="7">
    <location>
        <begin position="1696"/>
        <end position="1713"/>
    </location>
</feature>
<dbReference type="Gene3D" id="1.25.10.10">
    <property type="entry name" value="Leucine-rich Repeat Variant"/>
    <property type="match status" value="1"/>
</dbReference>
<evidence type="ECO:0000256" key="2">
    <source>
        <dbReference type="ARBA" id="ARBA00009252"/>
    </source>
</evidence>
<dbReference type="InterPro" id="IPR016024">
    <property type="entry name" value="ARM-type_fold"/>
</dbReference>
<keyword evidence="4 6" id="KW-0539">Nucleus</keyword>
<feature type="domain" description="Sister chromatid cohesion C-terminal" evidence="8">
    <location>
        <begin position="1367"/>
        <end position="1579"/>
    </location>
</feature>
<evidence type="ECO:0000256" key="5">
    <source>
        <dbReference type="ARBA" id="ARBA00023306"/>
    </source>
</evidence>
<dbReference type="InterPro" id="IPR033031">
    <property type="entry name" value="Scc2/Nipped-B"/>
</dbReference>
<dbReference type="PANTHER" id="PTHR21704:SF18">
    <property type="entry name" value="NIPPED-B-LIKE PROTEIN"/>
    <property type="match status" value="1"/>
</dbReference>
<feature type="non-terminal residue" evidence="9">
    <location>
        <position position="1"/>
    </location>
</feature>
<dbReference type="InterPro" id="IPR024986">
    <property type="entry name" value="Nipped-B_C"/>
</dbReference>
<evidence type="ECO:0000256" key="1">
    <source>
        <dbReference type="ARBA" id="ARBA00004123"/>
    </source>
</evidence>
<keyword evidence="3 6" id="KW-0677">Repeat</keyword>
<dbReference type="GO" id="GO:0061775">
    <property type="term" value="F:cohesin loader activity"/>
    <property type="evidence" value="ECO:0007669"/>
    <property type="project" value="InterPro"/>
</dbReference>
<keyword evidence="10" id="KW-1185">Reference proteome</keyword>
<dbReference type="GO" id="GO:1990414">
    <property type="term" value="P:replication-born double-strand break repair via sister chromatid exchange"/>
    <property type="evidence" value="ECO:0007669"/>
    <property type="project" value="TreeGrafter"/>
</dbReference>
<dbReference type="InterPro" id="IPR011989">
    <property type="entry name" value="ARM-like"/>
</dbReference>
<proteinExistence type="inferred from homology"/>
<dbReference type="InterPro" id="IPR026003">
    <property type="entry name" value="Cohesin_HEAT"/>
</dbReference>
<dbReference type="GO" id="GO:0034087">
    <property type="term" value="P:establishment of mitotic sister chromatid cohesion"/>
    <property type="evidence" value="ECO:0007669"/>
    <property type="project" value="TreeGrafter"/>
</dbReference>
<dbReference type="GO" id="GO:0003682">
    <property type="term" value="F:chromatin binding"/>
    <property type="evidence" value="ECO:0007669"/>
    <property type="project" value="TreeGrafter"/>
</dbReference>
<feature type="region of interest" description="Disordered" evidence="7">
    <location>
        <begin position="166"/>
        <end position="201"/>
    </location>
</feature>
<evidence type="ECO:0000259" key="8">
    <source>
        <dbReference type="Pfam" id="PF12830"/>
    </source>
</evidence>
<evidence type="ECO:0000313" key="10">
    <source>
        <dbReference type="Proteomes" id="UP001211065"/>
    </source>
</evidence>
<organism evidence="9 10">
    <name type="scientific">Clydaea vesicula</name>
    <dbReference type="NCBI Taxonomy" id="447962"/>
    <lineage>
        <taxon>Eukaryota</taxon>
        <taxon>Fungi</taxon>
        <taxon>Fungi incertae sedis</taxon>
        <taxon>Chytridiomycota</taxon>
        <taxon>Chytridiomycota incertae sedis</taxon>
        <taxon>Chytridiomycetes</taxon>
        <taxon>Lobulomycetales</taxon>
        <taxon>Lobulomycetaceae</taxon>
        <taxon>Clydaea</taxon>
    </lineage>
</organism>
<dbReference type="Pfam" id="PF12765">
    <property type="entry name" value="Cohesin_HEAT"/>
    <property type="match status" value="1"/>
</dbReference>
<evidence type="ECO:0000256" key="6">
    <source>
        <dbReference type="RuleBase" id="RU364107"/>
    </source>
</evidence>
<feature type="region of interest" description="Disordered" evidence="7">
    <location>
        <begin position="1696"/>
        <end position="1726"/>
    </location>
</feature>
<feature type="compositionally biased region" description="Polar residues" evidence="7">
    <location>
        <begin position="166"/>
        <end position="188"/>
    </location>
</feature>
<dbReference type="GO" id="GO:0071169">
    <property type="term" value="P:establishment of protein localization to chromatin"/>
    <property type="evidence" value="ECO:0007669"/>
    <property type="project" value="TreeGrafter"/>
</dbReference>
<gene>
    <name evidence="9" type="ORF">HK099_008003</name>
</gene>
<comment type="caution">
    <text evidence="9">The sequence shown here is derived from an EMBL/GenBank/DDBJ whole genome shotgun (WGS) entry which is preliminary data.</text>
</comment>
<keyword evidence="5 6" id="KW-0131">Cell cycle</keyword>
<comment type="similarity">
    <text evidence="2 6">Belongs to the SCC2/Nipped-B family.</text>
</comment>
<dbReference type="SUPFAM" id="SSF48371">
    <property type="entry name" value="ARM repeat"/>
    <property type="match status" value="1"/>
</dbReference>
<evidence type="ECO:0000256" key="4">
    <source>
        <dbReference type="ARBA" id="ARBA00023242"/>
    </source>
</evidence>
<dbReference type="CDD" id="cd23958">
    <property type="entry name" value="SCC2"/>
    <property type="match status" value="1"/>
</dbReference>